<reference evidence="5 6" key="1">
    <citation type="submission" date="2018-11" db="EMBL/GenBank/DDBJ databases">
        <title>Genomic Encyclopedia of Type Strains, Phase IV (KMG-IV): sequencing the most valuable type-strain genomes for metagenomic binning, comparative biology and taxonomic classification.</title>
        <authorList>
            <person name="Goeker M."/>
        </authorList>
    </citation>
    <scope>NUCLEOTIDE SEQUENCE [LARGE SCALE GENOMIC DNA]</scope>
    <source>
        <strain evidence="5 6">DSM 100316</strain>
    </source>
</reference>
<feature type="topological domain" description="Cytoplasmic" evidence="2">
    <location>
        <begin position="22"/>
        <end position="400"/>
    </location>
</feature>
<comment type="caution">
    <text evidence="5">The sequence shown here is derived from an EMBL/GenBank/DDBJ whole genome shotgun (WGS) entry which is preliminary data.</text>
</comment>
<evidence type="ECO:0000259" key="4">
    <source>
        <dbReference type="Pfam" id="PF18073"/>
    </source>
</evidence>
<dbReference type="Pfam" id="PF18073">
    <property type="entry name" value="Zn_ribbon_LapB"/>
    <property type="match status" value="1"/>
</dbReference>
<feature type="binding site" evidence="2">
    <location>
        <position position="385"/>
    </location>
    <ligand>
        <name>Fe cation</name>
        <dbReference type="ChEBI" id="CHEBI:24875"/>
    </ligand>
</feature>
<evidence type="ECO:0000313" key="6">
    <source>
        <dbReference type="Proteomes" id="UP000275394"/>
    </source>
</evidence>
<accession>A0A3N2DZ54</accession>
<dbReference type="AlphaFoldDB" id="A0A3N2DZ54"/>
<feature type="binding site" evidence="2">
    <location>
        <position position="368"/>
    </location>
    <ligand>
        <name>Fe cation</name>
        <dbReference type="ChEBI" id="CHEBI:24875"/>
    </ligand>
</feature>
<evidence type="ECO:0000313" key="5">
    <source>
        <dbReference type="EMBL" id="ROS05128.1"/>
    </source>
</evidence>
<comment type="similarity">
    <text evidence="2">Belongs to the LapB family.</text>
</comment>
<comment type="subcellular location">
    <subcellularLocation>
        <location evidence="2">Cell inner membrane</location>
        <topology evidence="2">Single-pass membrane protein</topology>
        <orientation evidence="2">Cytoplasmic side</orientation>
    </subcellularLocation>
</comment>
<dbReference type="InterPro" id="IPR030865">
    <property type="entry name" value="LapB"/>
</dbReference>
<dbReference type="InterPro" id="IPR041166">
    <property type="entry name" value="Rubredoxin_2"/>
</dbReference>
<sequence length="400" mass="45363">MPDLSLLFVIFVAVAIGWLLGRYRRPKRRRLPDSPVIPMSYYRSLNLLMSKEDGDEAVDSFMESFEVSSVTLPTHISMGDLLRERGDVEGAIKVHQNLLARPSLSVKERHMAHFALARDYAQAGLLDRAESLFKQLVSEQSELSTKALSQLVDIYQEQRDWQLAIDTGMRLVPRRLLRSKQAQVSTLGIAMAHYCCELAEQEIVRDDWRRVRLLLKQALDFDRSCVRASLILGRVEMSAQRYHQAIKVLGQVQEQDLLYMSEAIGMIARCYQQLNDVQGFIVFAEKVLRQQPMTAVLMELIWGLKSQQGEKAAAERLSQLMRDRPTIQGLISLVDFHQLSAIGSAAENLQMLRDLLEGLLAHKPQYRCRECGFAGQQLHWLCPSCKGWGVVAPIVGVEGQ</sequence>
<dbReference type="HAMAP" id="MF_00994">
    <property type="entry name" value="LPS_assembly_LapB"/>
    <property type="match status" value="1"/>
</dbReference>
<dbReference type="GO" id="GO:0005506">
    <property type="term" value="F:iron ion binding"/>
    <property type="evidence" value="ECO:0007669"/>
    <property type="project" value="UniProtKB-UniRule"/>
</dbReference>
<dbReference type="OrthoDB" id="507476at2"/>
<keyword evidence="2" id="KW-0997">Cell inner membrane</keyword>
<dbReference type="RefSeq" id="WP_123711069.1">
    <property type="nucleotide sequence ID" value="NZ_RKHR01000003.1"/>
</dbReference>
<feature type="transmembrane region" description="Helical" evidence="3">
    <location>
        <begin position="6"/>
        <end position="23"/>
    </location>
</feature>
<dbReference type="EMBL" id="RKHR01000003">
    <property type="protein sequence ID" value="ROS05128.1"/>
    <property type="molecule type" value="Genomic_DNA"/>
</dbReference>
<name>A0A3N2DZ54_9GAMM</name>
<dbReference type="GO" id="GO:0008653">
    <property type="term" value="P:lipopolysaccharide metabolic process"/>
    <property type="evidence" value="ECO:0007669"/>
    <property type="project" value="InterPro"/>
</dbReference>
<keyword evidence="6" id="KW-1185">Reference proteome</keyword>
<dbReference type="GO" id="GO:0046890">
    <property type="term" value="P:regulation of lipid biosynthetic process"/>
    <property type="evidence" value="ECO:0007669"/>
    <property type="project" value="UniProtKB-UniRule"/>
</dbReference>
<dbReference type="Proteomes" id="UP000275394">
    <property type="component" value="Unassembled WGS sequence"/>
</dbReference>
<gene>
    <name evidence="2" type="primary">lapB</name>
    <name evidence="5" type="ORF">EDC56_0657</name>
</gene>
<keyword evidence="2" id="KW-0408">Iron</keyword>
<comment type="function">
    <text evidence="2">Modulates cellular lipopolysaccharide (LPS) levels by regulating LpxC, which is involved in lipid A biosynthesis. May act by modulating the proteolytic activity of FtsH towards LpxC. May also coordinate assembly of proteins involved in LPS synthesis at the plasma membrane.</text>
</comment>
<keyword evidence="2" id="KW-0677">Repeat</keyword>
<keyword evidence="1 2" id="KW-0479">Metal-binding</keyword>
<dbReference type="Gene3D" id="1.25.40.10">
    <property type="entry name" value="Tetratricopeptide repeat domain"/>
    <property type="match status" value="1"/>
</dbReference>
<feature type="domain" description="LapB rubredoxin metal binding" evidence="4">
    <location>
        <begin position="366"/>
        <end position="389"/>
    </location>
</feature>
<dbReference type="NCBIfam" id="NF008757">
    <property type="entry name" value="PRK11788.1-5"/>
    <property type="match status" value="1"/>
</dbReference>
<keyword evidence="2 3" id="KW-0472">Membrane</keyword>
<dbReference type="InterPro" id="IPR011990">
    <property type="entry name" value="TPR-like_helical_dom_sf"/>
</dbReference>
<dbReference type="GO" id="GO:0009898">
    <property type="term" value="C:cytoplasmic side of plasma membrane"/>
    <property type="evidence" value="ECO:0007669"/>
    <property type="project" value="UniProtKB-UniRule"/>
</dbReference>
<feature type="binding site" evidence="2">
    <location>
        <position position="371"/>
    </location>
    <ligand>
        <name>Fe cation</name>
        <dbReference type="ChEBI" id="CHEBI:24875"/>
    </ligand>
</feature>
<keyword evidence="2" id="KW-0802">TPR repeat</keyword>
<protein>
    <recommendedName>
        <fullName evidence="2">Lipopolysaccharide assembly protein B</fullName>
    </recommendedName>
</protein>
<proteinExistence type="inferred from homology"/>
<evidence type="ECO:0000256" key="1">
    <source>
        <dbReference type="ARBA" id="ARBA00022723"/>
    </source>
</evidence>
<feature type="binding site" evidence="2">
    <location>
        <position position="382"/>
    </location>
    <ligand>
        <name>Fe cation</name>
        <dbReference type="ChEBI" id="CHEBI:24875"/>
    </ligand>
</feature>
<organism evidence="5 6">
    <name type="scientific">Sinobacterium caligoides</name>
    <dbReference type="NCBI Taxonomy" id="933926"/>
    <lineage>
        <taxon>Bacteria</taxon>
        <taxon>Pseudomonadati</taxon>
        <taxon>Pseudomonadota</taxon>
        <taxon>Gammaproteobacteria</taxon>
        <taxon>Cellvibrionales</taxon>
        <taxon>Spongiibacteraceae</taxon>
        <taxon>Sinobacterium</taxon>
    </lineage>
</organism>
<keyword evidence="2" id="KW-1003">Cell membrane</keyword>
<keyword evidence="2 3" id="KW-1133">Transmembrane helix</keyword>
<keyword evidence="2 3" id="KW-0812">Transmembrane</keyword>
<evidence type="ECO:0000256" key="3">
    <source>
        <dbReference type="SAM" id="Phobius"/>
    </source>
</evidence>
<dbReference type="SUPFAM" id="SSF48452">
    <property type="entry name" value="TPR-like"/>
    <property type="match status" value="2"/>
</dbReference>
<evidence type="ECO:0000256" key="2">
    <source>
        <dbReference type="HAMAP-Rule" id="MF_00994"/>
    </source>
</evidence>